<evidence type="ECO:0000313" key="2">
    <source>
        <dbReference type="EMBL" id="MDQ0479458.1"/>
    </source>
</evidence>
<evidence type="ECO:0000256" key="1">
    <source>
        <dbReference type="SAM" id="Coils"/>
    </source>
</evidence>
<gene>
    <name evidence="2" type="ORF">QOZ93_001199</name>
</gene>
<feature type="coiled-coil region" evidence="1">
    <location>
        <begin position="357"/>
        <end position="516"/>
    </location>
</feature>
<evidence type="ECO:0000313" key="3">
    <source>
        <dbReference type="Proteomes" id="UP001224418"/>
    </source>
</evidence>
<reference evidence="2 3" key="1">
    <citation type="submission" date="2023-07" db="EMBL/GenBank/DDBJ databases">
        <title>Genomic Encyclopedia of Type Strains, Phase IV (KMG-IV): sequencing the most valuable type-strain genomes for metagenomic binning, comparative biology and taxonomic classification.</title>
        <authorList>
            <person name="Goeker M."/>
        </authorList>
    </citation>
    <scope>NUCLEOTIDE SEQUENCE [LARGE SCALE GENOMIC DNA]</scope>
    <source>
        <strain evidence="2 3">DSM 1400</strain>
    </source>
</reference>
<proteinExistence type="predicted"/>
<accession>A0ABU0JQV7</accession>
<dbReference type="Proteomes" id="UP001224418">
    <property type="component" value="Unassembled WGS sequence"/>
</dbReference>
<sequence>MREITIKNVIQKDKDYYFFTDKLNNLYYKVIDKKNNKPEVLHKEIMSPNVVEFEVFLESSDKIYVLFKKNEELECAFFNEGEINVGSLYCSENGGFDISETKMFILNNSINVVAVLKSQEDINKDIVMHYVYREGKVESNIICKVFNNKKTNYHLMLEKDNATVFYSFVEDSKEIISYRNFKDNTWGDSKKLISVSGSIKEMDVVKYYDNICLGIIYSNYSINILKILVIKNKTLEVLEEKTYYDTEKLDNIYFLKSNNKFYLTWNKNNKNIVTSCIENNKPIYTYIIDEFNGQIAICNVNEQKQNGVVDRYKALLNKVNDKVGFIDIHELLILNGINRQDIFDYSSNVFNILGVERRRERDVISKLKFNLQNLQKELERKQEELKNIVNKSEENSSETLKKAYEQNVSKLVKEKEKLCKEKKQLIEDNQHLKKEMIKLKHDSDQNISDLEIQLSNVSREYAEMSNSMRNFTEENIDNEKNLKKYKEIVSSLNLNIEQLTNKNHILEEKAKEDKVLIDKLRESEKFKNSFENNICELQKKVLDLKKELNATIELNSIRMREYKEKIEEQKNLLREEQLKSRSVFERIFNK</sequence>
<evidence type="ECO:0008006" key="4">
    <source>
        <dbReference type="Google" id="ProtNLM"/>
    </source>
</evidence>
<dbReference type="RefSeq" id="WP_307355495.1">
    <property type="nucleotide sequence ID" value="NZ_BAAACJ010000029.1"/>
</dbReference>
<keyword evidence="1" id="KW-0175">Coiled coil</keyword>
<organism evidence="2 3">
    <name type="scientific">Hathewaya limosa</name>
    <name type="common">Clostridium limosum</name>
    <dbReference type="NCBI Taxonomy" id="1536"/>
    <lineage>
        <taxon>Bacteria</taxon>
        <taxon>Bacillati</taxon>
        <taxon>Bacillota</taxon>
        <taxon>Clostridia</taxon>
        <taxon>Eubacteriales</taxon>
        <taxon>Clostridiaceae</taxon>
        <taxon>Hathewaya</taxon>
    </lineage>
</organism>
<keyword evidence="3" id="KW-1185">Reference proteome</keyword>
<dbReference type="EMBL" id="JAUSWN010000008">
    <property type="protein sequence ID" value="MDQ0479458.1"/>
    <property type="molecule type" value="Genomic_DNA"/>
</dbReference>
<feature type="coiled-coil region" evidence="1">
    <location>
        <begin position="545"/>
        <end position="579"/>
    </location>
</feature>
<name>A0ABU0JQV7_HATLI</name>
<protein>
    <recommendedName>
        <fullName evidence="4">Chromosome segregation protein SMC</fullName>
    </recommendedName>
</protein>
<comment type="caution">
    <text evidence="2">The sequence shown here is derived from an EMBL/GenBank/DDBJ whole genome shotgun (WGS) entry which is preliminary data.</text>
</comment>